<protein>
    <recommendedName>
        <fullName evidence="3">F-box domain-containing protein</fullName>
    </recommendedName>
</protein>
<dbReference type="Proteomes" id="UP001480595">
    <property type="component" value="Unassembled WGS sequence"/>
</dbReference>
<sequence length="466" mass="53311">MDRVPAEIKLAIAQLVVQESPTSACACATVSRQWQALFEPATFSSLRLNQVRLPQAETILTPLRQTYVRQIHFMALLPGYETHKEFEIEPEKKENDLAFSDAVARLVGCLHSWSLPHKLYETSQRGIELGISAVSTTNLQDMKAGLTRVRPDELPHYYDRKERCATSYVALREEGLYPQLPEVSFINKFICPSVRPFSRQPVPKTCCEIANRFPNLNPIDWNLGDGSHDHAFRVQLRNNFATDLSLLPKSVRQFTLCYDYGPGLRGNIADRNPRLCPGAVLDPLCIALRRLSMQLETISLDMVIGSKLLWEPEFDQNQEEVHWPRLRKMRLRFPGRIPQGTHFLDWDPEGPIWDMDLDGSFTADRVLAHQNPIHLALVRAAGRMPKLKVIYATWRDRYCLSVEFLLQPGRPDGIGSRAEFRYEGSPLLLDLPHALQEAWSQTARMHLREGAEFTKSLLRFRTNFPA</sequence>
<evidence type="ECO:0008006" key="3">
    <source>
        <dbReference type="Google" id="ProtNLM"/>
    </source>
</evidence>
<comment type="caution">
    <text evidence="1">The sequence shown here is derived from an EMBL/GenBank/DDBJ whole genome shotgun (WGS) entry which is preliminary data.</text>
</comment>
<organism evidence="1 2">
    <name type="scientific">Apiospora phragmitis</name>
    <dbReference type="NCBI Taxonomy" id="2905665"/>
    <lineage>
        <taxon>Eukaryota</taxon>
        <taxon>Fungi</taxon>
        <taxon>Dikarya</taxon>
        <taxon>Ascomycota</taxon>
        <taxon>Pezizomycotina</taxon>
        <taxon>Sordariomycetes</taxon>
        <taxon>Xylariomycetidae</taxon>
        <taxon>Amphisphaeriales</taxon>
        <taxon>Apiosporaceae</taxon>
        <taxon>Apiospora</taxon>
    </lineage>
</organism>
<keyword evidence="2" id="KW-1185">Reference proteome</keyword>
<dbReference type="GeneID" id="92096527"/>
<evidence type="ECO:0000313" key="2">
    <source>
        <dbReference type="Proteomes" id="UP001480595"/>
    </source>
</evidence>
<accession>A0ABR1TUL5</accession>
<name>A0ABR1TUL5_9PEZI</name>
<dbReference type="RefSeq" id="XP_066712574.1">
    <property type="nucleotide sequence ID" value="XM_066863464.1"/>
</dbReference>
<reference evidence="1 2" key="1">
    <citation type="submission" date="2023-01" db="EMBL/GenBank/DDBJ databases">
        <title>Analysis of 21 Apiospora genomes using comparative genomics revels a genus with tremendous synthesis potential of carbohydrate active enzymes and secondary metabolites.</title>
        <authorList>
            <person name="Sorensen T."/>
        </authorList>
    </citation>
    <scope>NUCLEOTIDE SEQUENCE [LARGE SCALE GENOMIC DNA]</scope>
    <source>
        <strain evidence="1 2">CBS 135458</strain>
    </source>
</reference>
<gene>
    <name evidence="1" type="ORF">PG994_012055</name>
</gene>
<proteinExistence type="predicted"/>
<dbReference type="EMBL" id="JAQQWL010000011">
    <property type="protein sequence ID" value="KAK8050325.1"/>
    <property type="molecule type" value="Genomic_DNA"/>
</dbReference>
<evidence type="ECO:0000313" key="1">
    <source>
        <dbReference type="EMBL" id="KAK8050325.1"/>
    </source>
</evidence>